<reference evidence="1 2" key="1">
    <citation type="submission" date="2020-07" db="EMBL/GenBank/DDBJ databases">
        <authorList>
            <person name="Maaloum M."/>
        </authorList>
    </citation>
    <scope>NUCLEOTIDE SEQUENCE [LARGE SCALE GENOMIC DNA]</scope>
    <source>
        <strain evidence="1 2">GCS-AN-3</strain>
    </source>
</reference>
<name>A0A853IPT1_9BURK</name>
<proteinExistence type="predicted"/>
<dbReference type="Proteomes" id="UP000589716">
    <property type="component" value="Unassembled WGS sequence"/>
</dbReference>
<dbReference type="SUPFAM" id="SSF101327">
    <property type="entry name" value="YgfB-like"/>
    <property type="match status" value="1"/>
</dbReference>
<sequence length="269" mass="29334">MTDPTHAPSDDARSDEFDDATSATLDALEDVLDVVRERHPDTPQWEFCEGVLTALLCTRRAIGEDEWLPFIFGRDGADVFASPAERTQFSMGWLERESQLRAALNAKVDSLEDERALSPAVMDWRGLLACLPEADRAEATQGQDGPPPALAQVWAVGFLAAVDHWADDWAPPRDKEIADMLADALACIEDLTDDDTDTPVLNLYEDDGPPSVSQARFDAFGEALWAVYDLYDIAKSLGPRVAPAQSSKVGRNDACPCGSGKKYKKCCGA</sequence>
<dbReference type="PANTHER" id="PTHR33747:SF1">
    <property type="entry name" value="ADENYLATE CYCLASE-ASSOCIATED CAP C-TERMINAL DOMAIN-CONTAINING PROTEIN"/>
    <property type="match status" value="1"/>
</dbReference>
<dbReference type="SUPFAM" id="SSF103642">
    <property type="entry name" value="Sec-C motif"/>
    <property type="match status" value="1"/>
</dbReference>
<keyword evidence="2" id="KW-1185">Reference proteome</keyword>
<dbReference type="NCBIfam" id="TIGR02292">
    <property type="entry name" value="ygfB_yecA"/>
    <property type="match status" value="1"/>
</dbReference>
<dbReference type="Pfam" id="PF02810">
    <property type="entry name" value="SEC-C"/>
    <property type="match status" value="1"/>
</dbReference>
<organism evidence="1 2">
    <name type="scientific">Ottowia beijingensis</name>
    <dbReference type="NCBI Taxonomy" id="1207057"/>
    <lineage>
        <taxon>Bacteria</taxon>
        <taxon>Pseudomonadati</taxon>
        <taxon>Pseudomonadota</taxon>
        <taxon>Betaproteobacteria</taxon>
        <taxon>Burkholderiales</taxon>
        <taxon>Comamonadaceae</taxon>
        <taxon>Ottowia</taxon>
    </lineage>
</organism>
<dbReference type="PANTHER" id="PTHR33747">
    <property type="entry name" value="UPF0225 PROTEIN SCO1677"/>
    <property type="match status" value="1"/>
</dbReference>
<dbReference type="InterPro" id="IPR036255">
    <property type="entry name" value="YgfB-like_sf"/>
</dbReference>
<dbReference type="InterPro" id="IPR011978">
    <property type="entry name" value="YgfB-like"/>
</dbReference>
<dbReference type="Pfam" id="PF03695">
    <property type="entry name" value="UPF0149"/>
    <property type="match status" value="1"/>
</dbReference>
<dbReference type="Gene3D" id="3.10.450.50">
    <property type="match status" value="1"/>
</dbReference>
<evidence type="ECO:0000313" key="1">
    <source>
        <dbReference type="EMBL" id="NZA02252.1"/>
    </source>
</evidence>
<accession>A0A853IPT1</accession>
<protein>
    <submittedName>
        <fullName evidence="1">UPF0149 family protein</fullName>
    </submittedName>
</protein>
<dbReference type="EMBL" id="JACCKX010000001">
    <property type="protein sequence ID" value="NZA02252.1"/>
    <property type="molecule type" value="Genomic_DNA"/>
</dbReference>
<evidence type="ECO:0000313" key="2">
    <source>
        <dbReference type="Proteomes" id="UP000589716"/>
    </source>
</evidence>
<dbReference type="InterPro" id="IPR004027">
    <property type="entry name" value="SEC_C_motif"/>
</dbReference>
<comment type="caution">
    <text evidence="1">The sequence shown here is derived from an EMBL/GenBank/DDBJ whole genome shotgun (WGS) entry which is preliminary data.</text>
</comment>
<dbReference type="AlphaFoldDB" id="A0A853IPT1"/>
<dbReference type="RefSeq" id="WP_180550601.1">
    <property type="nucleotide sequence ID" value="NZ_JACCKX010000001.1"/>
</dbReference>
<gene>
    <name evidence="1" type="ORF">H0I39_11720</name>
</gene>